<feature type="coiled-coil region" evidence="1">
    <location>
        <begin position="298"/>
        <end position="332"/>
    </location>
</feature>
<proteinExistence type="predicted"/>
<dbReference type="OrthoDB" id="9810122at2"/>
<dbReference type="InterPro" id="IPR029063">
    <property type="entry name" value="SAM-dependent_MTases_sf"/>
</dbReference>
<evidence type="ECO:0000256" key="1">
    <source>
        <dbReference type="SAM" id="Coils"/>
    </source>
</evidence>
<reference evidence="3 4" key="1">
    <citation type="submission" date="2016-02" db="EMBL/GenBank/DDBJ databases">
        <title>Complete genome sequencing and analysis of ATSB10, Dyella thiooxydans isolated from rhizosphere soil of sunflower (Helianthus annuus L.).</title>
        <authorList>
            <person name="Lee Y."/>
            <person name="Hwangbo K."/>
            <person name="Chung H."/>
            <person name="Yoo J."/>
            <person name="Kim K.Y."/>
            <person name="Sa T.M."/>
            <person name="Um Y."/>
            <person name="Madhaiyan M."/>
        </authorList>
    </citation>
    <scope>NUCLEOTIDE SEQUENCE [LARGE SCALE GENOMIC DNA]</scope>
    <source>
        <strain evidence="3 4">ATSB10</strain>
    </source>
</reference>
<dbReference type="Pfam" id="PF05050">
    <property type="entry name" value="Methyltransf_21"/>
    <property type="match status" value="1"/>
</dbReference>
<keyword evidence="1" id="KW-0175">Coiled coil</keyword>
<dbReference type="RefSeq" id="WP_063674031.1">
    <property type="nucleotide sequence ID" value="NZ_CP014841.1"/>
</dbReference>
<evidence type="ECO:0000313" key="4">
    <source>
        <dbReference type="Proteomes" id="UP000077255"/>
    </source>
</evidence>
<accession>A0A160N5J6</accession>
<dbReference type="Proteomes" id="UP000077255">
    <property type="component" value="Chromosome"/>
</dbReference>
<dbReference type="Gene3D" id="3.40.50.150">
    <property type="entry name" value="Vaccinia Virus protein VP39"/>
    <property type="match status" value="1"/>
</dbReference>
<feature type="domain" description="Methyltransferase FkbM" evidence="2">
    <location>
        <begin position="29"/>
        <end position="191"/>
    </location>
</feature>
<dbReference type="EMBL" id="CP014841">
    <property type="protein sequence ID" value="AND71074.1"/>
    <property type="molecule type" value="Genomic_DNA"/>
</dbReference>
<gene>
    <name evidence="3" type="ORF">ATSB10_36200</name>
</gene>
<protein>
    <recommendedName>
        <fullName evidence="2">Methyltransferase FkbM domain-containing protein</fullName>
    </recommendedName>
</protein>
<dbReference type="PANTHER" id="PTHR36973:SF4">
    <property type="entry name" value="NODULATION PROTEIN"/>
    <property type="match status" value="1"/>
</dbReference>
<dbReference type="InterPro" id="IPR006342">
    <property type="entry name" value="FkbM_mtfrase"/>
</dbReference>
<evidence type="ECO:0000313" key="3">
    <source>
        <dbReference type="EMBL" id="AND71074.1"/>
    </source>
</evidence>
<dbReference type="AlphaFoldDB" id="A0A160N5J6"/>
<name>A0A160N5J6_9GAMM</name>
<dbReference type="STRING" id="445710.ATSB10_36200"/>
<organism evidence="3 4">
    <name type="scientific">Dyella thiooxydans</name>
    <dbReference type="NCBI Taxonomy" id="445710"/>
    <lineage>
        <taxon>Bacteria</taxon>
        <taxon>Pseudomonadati</taxon>
        <taxon>Pseudomonadota</taxon>
        <taxon>Gammaproteobacteria</taxon>
        <taxon>Lysobacterales</taxon>
        <taxon>Rhodanobacteraceae</taxon>
        <taxon>Dyella</taxon>
    </lineage>
</organism>
<dbReference type="SUPFAM" id="SSF53335">
    <property type="entry name" value="S-adenosyl-L-methionine-dependent methyltransferases"/>
    <property type="match status" value="1"/>
</dbReference>
<dbReference type="PANTHER" id="PTHR36973">
    <property type="entry name" value="SLL1456 PROTEIN-RELATED"/>
    <property type="match status" value="1"/>
</dbReference>
<dbReference type="GO" id="GO:0008171">
    <property type="term" value="F:O-methyltransferase activity"/>
    <property type="evidence" value="ECO:0007669"/>
    <property type="project" value="TreeGrafter"/>
</dbReference>
<evidence type="ECO:0000259" key="2">
    <source>
        <dbReference type="Pfam" id="PF05050"/>
    </source>
</evidence>
<dbReference type="InterPro" id="IPR053188">
    <property type="entry name" value="FkbM_Methyltransferase"/>
</dbReference>
<dbReference type="KEGG" id="dtx:ATSB10_36200"/>
<dbReference type="PATRIC" id="fig|445710.3.peg.3619"/>
<keyword evidence="4" id="KW-1185">Reference proteome</keyword>
<sequence>MSFVSYAQNGEDVMLARVLRGIARGFYIDVGAQDPIEHSVTKAFYEAGWHGINIEPVTHWFEMLQRDRPRDINLRMAASDSTGRLRLFEVGGTGLSTTHGEFADRHAQAGFPVSEVEVECRTLDEICAAHPIGVVHFLKIDCEGSEAAVLRGFSFGHIRPWIVLVEATEPLSQKPTHAEWENVVLGHGYHFVYGDGLNRYYVADEKSDLDPAFAYPPNVFDDFVRASDARVRDELLTLREDLVTAQGEARHLREENERREAALVAHRRELASVSEREVAAAADAARSKAEIVWLSGEAMRLSSQVEQLGGEVERLTAEVQLRERELGRLRLANAEIQASTSWRVTYPLRLLRRTARALPRLGRRLAYHVLRWPARLLRPILRFLARSEGLCALCLRAAGPDSWLTARTRLFLFGVPPAVEPATATPSSGTAGFLTKRALQMLAEINDARASREVASRNAPQRGK</sequence>
<feature type="coiled-coil region" evidence="1">
    <location>
        <begin position="235"/>
        <end position="269"/>
    </location>
</feature>
<dbReference type="NCBIfam" id="TIGR01444">
    <property type="entry name" value="fkbM_fam"/>
    <property type="match status" value="1"/>
</dbReference>